<proteinExistence type="predicted"/>
<evidence type="ECO:0000313" key="2">
    <source>
        <dbReference type="EMBL" id="GLW75326.1"/>
    </source>
</evidence>
<dbReference type="EMBL" id="BSSA01000054">
    <property type="protein sequence ID" value="GLW75326.1"/>
    <property type="molecule type" value="Genomic_DNA"/>
</dbReference>
<reference evidence="2" key="1">
    <citation type="submission" date="2023-02" db="EMBL/GenBank/DDBJ databases">
        <title>Kitasatospora phosalacinea NBRC 14627.</title>
        <authorList>
            <person name="Ichikawa N."/>
            <person name="Sato H."/>
            <person name="Tonouchi N."/>
        </authorList>
    </citation>
    <scope>NUCLEOTIDE SEQUENCE</scope>
    <source>
        <strain evidence="2">NBRC 14627</strain>
    </source>
</reference>
<name>A0A9W6QGP6_9ACTN</name>
<gene>
    <name evidence="2" type="ORF">Kpho02_76230</name>
</gene>
<feature type="compositionally biased region" description="Basic and acidic residues" evidence="1">
    <location>
        <begin position="1"/>
        <end position="27"/>
    </location>
</feature>
<sequence>MTWGRRNTEHKPATRTDTPDHVARDGRSWTGADYDEARANGQQVFAPRTTASRKRLGR</sequence>
<comment type="caution">
    <text evidence="2">The sequence shown here is derived from an EMBL/GenBank/DDBJ whole genome shotgun (WGS) entry which is preliminary data.</text>
</comment>
<dbReference type="RefSeq" id="WP_285740860.1">
    <property type="nucleotide sequence ID" value="NZ_BSSA01000054.1"/>
</dbReference>
<accession>A0A9W6QGP6</accession>
<dbReference type="Proteomes" id="UP001165041">
    <property type="component" value="Unassembled WGS sequence"/>
</dbReference>
<protein>
    <submittedName>
        <fullName evidence="2">Uncharacterized protein</fullName>
    </submittedName>
</protein>
<evidence type="ECO:0000256" key="1">
    <source>
        <dbReference type="SAM" id="MobiDB-lite"/>
    </source>
</evidence>
<dbReference type="AlphaFoldDB" id="A0A9W6QGP6"/>
<feature type="region of interest" description="Disordered" evidence="1">
    <location>
        <begin position="1"/>
        <end position="58"/>
    </location>
</feature>
<organism evidence="2 3">
    <name type="scientific">Kitasatospora phosalacinea</name>
    <dbReference type="NCBI Taxonomy" id="2065"/>
    <lineage>
        <taxon>Bacteria</taxon>
        <taxon>Bacillati</taxon>
        <taxon>Actinomycetota</taxon>
        <taxon>Actinomycetes</taxon>
        <taxon>Kitasatosporales</taxon>
        <taxon>Streptomycetaceae</taxon>
        <taxon>Kitasatospora</taxon>
    </lineage>
</organism>
<evidence type="ECO:0000313" key="3">
    <source>
        <dbReference type="Proteomes" id="UP001165041"/>
    </source>
</evidence>